<dbReference type="PANTHER" id="PTHR10763">
    <property type="entry name" value="CELL DIVISION CONTROL PROTEIN 6-RELATED"/>
    <property type="match status" value="1"/>
</dbReference>
<dbReference type="GO" id="GO:0005524">
    <property type="term" value="F:ATP binding"/>
    <property type="evidence" value="ECO:0007669"/>
    <property type="project" value="UniProtKB-UniRule"/>
</dbReference>
<dbReference type="InterPro" id="IPR050311">
    <property type="entry name" value="ORC1/CDC6"/>
</dbReference>
<sequence>MDLYDVSTSIFKNEETLMEDWVPDELPEREDELKEIAFAFKPPLRGEANTHNLFVYGKSGLGKTAAVEIALRELKQPFDELGKDLTTVNVSLKDVSTEFQAVGEILTHIEPETYSRPKGVSLGDLNHRLFHALEDIGGHVVIILDEIDNLGTNDDLLYQIPRARSNDRLEETRVSVVGISNDLKFRENLSAKVKDTLCDVEVNFDPYDANQLRSILHHRKEIAFQDGVVGDDVIGLCAAWAAKDQGSARQGIKYLHRAGEIASDRGFDDVTVDHLHEARDRIEQEQVINSISNLTTHDQATLLALASLEENGKSTTRTKYIYGEYKQIAESVGMDTLTSRSIRDKLRNLDTYNLVVAKEKSGGLEGGKYLECELNIDLDDLYDAFSSVERFDEIIDSIQSGSRQSRL</sequence>
<dbReference type="RefSeq" id="WP_338006292.1">
    <property type="nucleotide sequence ID" value="NZ_JAOPKA010000030.1"/>
</dbReference>
<feature type="domain" description="AAA+ ATPase" evidence="6">
    <location>
        <begin position="49"/>
        <end position="204"/>
    </location>
</feature>
<dbReference type="Gene3D" id="1.10.10.10">
    <property type="entry name" value="Winged helix-like DNA-binding domain superfamily/Winged helix DNA-binding domain"/>
    <property type="match status" value="1"/>
</dbReference>
<keyword evidence="4 5" id="KW-0067">ATP-binding</keyword>
<dbReference type="InterPro" id="IPR041664">
    <property type="entry name" value="AAA_16"/>
</dbReference>
<keyword evidence="3 5" id="KW-0547">Nucleotide-binding</keyword>
<evidence type="ECO:0000256" key="3">
    <source>
        <dbReference type="ARBA" id="ARBA00022741"/>
    </source>
</evidence>
<dbReference type="InterPro" id="IPR036390">
    <property type="entry name" value="WH_DNA-bd_sf"/>
</dbReference>
<dbReference type="SMART" id="SM00382">
    <property type="entry name" value="AAA"/>
    <property type="match status" value="1"/>
</dbReference>
<name>A0AAP3E4L5_9EURY</name>
<dbReference type="InterPro" id="IPR014277">
    <property type="entry name" value="Orc1/Cdc6_arc"/>
</dbReference>
<reference evidence="8" key="1">
    <citation type="submission" date="2022-09" db="EMBL/GenBank/DDBJ databases">
        <title>Enrichment on poylsaccharides allowed isolation of novel metabolic and taxonomic groups of Haloarchaea.</title>
        <authorList>
            <person name="Sorokin D.Y."/>
            <person name="Elcheninov A.G."/>
            <person name="Khizhniak T.V."/>
            <person name="Kolganova T.V."/>
            <person name="Kublanov I.V."/>
        </authorList>
    </citation>
    <scope>NUCLEOTIDE SEQUENCE</scope>
    <source>
        <strain evidence="8">AArc-xg1-1</strain>
    </source>
</reference>
<dbReference type="InterPro" id="IPR027417">
    <property type="entry name" value="P-loop_NTPase"/>
</dbReference>
<feature type="domain" description="Cdc6 C-terminal" evidence="7">
    <location>
        <begin position="302"/>
        <end position="385"/>
    </location>
</feature>
<dbReference type="CDD" id="cd08768">
    <property type="entry name" value="Cdc6_C"/>
    <property type="match status" value="1"/>
</dbReference>
<dbReference type="FunFam" id="1.10.8.60:FF:000073">
    <property type="entry name" value="ORC1-type DNA replication protein"/>
    <property type="match status" value="1"/>
</dbReference>
<proteinExistence type="inferred from homology"/>
<comment type="caution">
    <text evidence="8">The sequence shown here is derived from an EMBL/GenBank/DDBJ whole genome shotgun (WGS) entry which is preliminary data.</text>
</comment>
<dbReference type="PANTHER" id="PTHR10763:SF22">
    <property type="entry name" value="ORC1-TYPE DNA REPLICATION PROTEIN"/>
    <property type="match status" value="1"/>
</dbReference>
<evidence type="ECO:0000256" key="2">
    <source>
        <dbReference type="ARBA" id="ARBA00022705"/>
    </source>
</evidence>
<dbReference type="Pfam" id="PF13191">
    <property type="entry name" value="AAA_16"/>
    <property type="match status" value="1"/>
</dbReference>
<feature type="binding site" evidence="5">
    <location>
        <position position="219"/>
    </location>
    <ligand>
        <name>ATP</name>
        <dbReference type="ChEBI" id="CHEBI:30616"/>
    </ligand>
</feature>
<dbReference type="EMBL" id="JAOPKA010000030">
    <property type="protein sequence ID" value="MCU4744485.1"/>
    <property type="molecule type" value="Genomic_DNA"/>
</dbReference>
<comment type="function">
    <text evidence="5">Involved in regulation of DNA replication.</text>
</comment>
<dbReference type="GO" id="GO:0006260">
    <property type="term" value="P:DNA replication"/>
    <property type="evidence" value="ECO:0007669"/>
    <property type="project" value="UniProtKB-UniRule"/>
</dbReference>
<gene>
    <name evidence="8" type="ORF">OB960_24245</name>
</gene>
<accession>A0AAP3E4L5</accession>
<evidence type="ECO:0000256" key="4">
    <source>
        <dbReference type="ARBA" id="ARBA00022840"/>
    </source>
</evidence>
<evidence type="ECO:0000313" key="9">
    <source>
        <dbReference type="Proteomes" id="UP001321018"/>
    </source>
</evidence>
<evidence type="ECO:0000256" key="1">
    <source>
        <dbReference type="ARBA" id="ARBA00006184"/>
    </source>
</evidence>
<dbReference type="InterPro" id="IPR055237">
    <property type="entry name" value="Cdc6_lid"/>
</dbReference>
<dbReference type="Pfam" id="PF09079">
    <property type="entry name" value="WHD_Cdc6"/>
    <property type="match status" value="1"/>
</dbReference>
<protein>
    <recommendedName>
        <fullName evidence="5">ORC1-type DNA replication protein</fullName>
    </recommendedName>
</protein>
<dbReference type="InterPro" id="IPR036388">
    <property type="entry name" value="WH-like_DNA-bd_sf"/>
</dbReference>
<dbReference type="Gene3D" id="1.10.8.60">
    <property type="match status" value="1"/>
</dbReference>
<dbReference type="AlphaFoldDB" id="A0AAP3E4L5"/>
<evidence type="ECO:0000259" key="7">
    <source>
        <dbReference type="SMART" id="SM01074"/>
    </source>
</evidence>
<dbReference type="NCBIfam" id="TIGR02928">
    <property type="entry name" value="orc1/cdc6 family replication initiation protein"/>
    <property type="match status" value="1"/>
</dbReference>
<feature type="binding site" evidence="5">
    <location>
        <position position="207"/>
    </location>
    <ligand>
        <name>ATP</name>
        <dbReference type="ChEBI" id="CHEBI:30616"/>
    </ligand>
</feature>
<evidence type="ECO:0000256" key="5">
    <source>
        <dbReference type="HAMAP-Rule" id="MF_01407"/>
    </source>
</evidence>
<dbReference type="HAMAP" id="MF_01407">
    <property type="entry name" value="ORC1_type_DNA_replic_protein"/>
    <property type="match status" value="1"/>
</dbReference>
<dbReference type="Gene3D" id="3.40.50.300">
    <property type="entry name" value="P-loop containing nucleotide triphosphate hydrolases"/>
    <property type="match status" value="1"/>
</dbReference>
<evidence type="ECO:0000313" key="8">
    <source>
        <dbReference type="EMBL" id="MCU4744485.1"/>
    </source>
</evidence>
<dbReference type="SUPFAM" id="SSF52540">
    <property type="entry name" value="P-loop containing nucleoside triphosphate hydrolases"/>
    <property type="match status" value="1"/>
</dbReference>
<keyword evidence="2 5" id="KW-0235">DNA replication</keyword>
<dbReference type="InterPro" id="IPR003593">
    <property type="entry name" value="AAA+_ATPase"/>
</dbReference>
<comment type="caution">
    <text evidence="5">Lacks conserved residue(s) required for the propagation of feature annotation.</text>
</comment>
<dbReference type="SUPFAM" id="SSF46785">
    <property type="entry name" value="Winged helix' DNA-binding domain"/>
    <property type="match status" value="1"/>
</dbReference>
<dbReference type="InterPro" id="IPR015163">
    <property type="entry name" value="Cdc6_C"/>
</dbReference>
<evidence type="ECO:0000259" key="6">
    <source>
        <dbReference type="SMART" id="SM00382"/>
    </source>
</evidence>
<comment type="similarity">
    <text evidence="1 5">Belongs to the CDC6/cdc18 family.</text>
</comment>
<dbReference type="Proteomes" id="UP001321018">
    <property type="component" value="Unassembled WGS sequence"/>
</dbReference>
<dbReference type="Pfam" id="PF22703">
    <property type="entry name" value="Cdc6_lid"/>
    <property type="match status" value="1"/>
</dbReference>
<organism evidence="8 9">
    <name type="scientific">Natronoglomus mannanivorans</name>
    <dbReference type="NCBI Taxonomy" id="2979990"/>
    <lineage>
        <taxon>Archaea</taxon>
        <taxon>Methanobacteriati</taxon>
        <taxon>Methanobacteriota</taxon>
        <taxon>Stenosarchaea group</taxon>
        <taxon>Halobacteria</taxon>
        <taxon>Halobacteriales</taxon>
        <taxon>Natrialbaceae</taxon>
        <taxon>Natronoglomus</taxon>
    </lineage>
</organism>
<dbReference type="SMART" id="SM01074">
    <property type="entry name" value="Cdc6_C"/>
    <property type="match status" value="1"/>
</dbReference>